<sequence length="66" mass="7387">MAALELPHELVRDMPLHEQGGCGRLRRRNREEFFAGVKSTYPGYAPAFPVTDYDGLTSPAMPYLCS</sequence>
<dbReference type="AlphaFoldDB" id="A0AAE0GFB7"/>
<reference evidence="1 2" key="1">
    <citation type="journal article" date="2015" name="Genome Biol. Evol.">
        <title>Comparative Genomics of a Bacterivorous Green Alga Reveals Evolutionary Causalities and Consequences of Phago-Mixotrophic Mode of Nutrition.</title>
        <authorList>
            <person name="Burns J.A."/>
            <person name="Paasch A."/>
            <person name="Narechania A."/>
            <person name="Kim E."/>
        </authorList>
    </citation>
    <scope>NUCLEOTIDE SEQUENCE [LARGE SCALE GENOMIC DNA]</scope>
    <source>
        <strain evidence="1 2">PLY_AMNH</strain>
    </source>
</reference>
<organism evidence="1 2">
    <name type="scientific">Cymbomonas tetramitiformis</name>
    <dbReference type="NCBI Taxonomy" id="36881"/>
    <lineage>
        <taxon>Eukaryota</taxon>
        <taxon>Viridiplantae</taxon>
        <taxon>Chlorophyta</taxon>
        <taxon>Pyramimonadophyceae</taxon>
        <taxon>Pyramimonadales</taxon>
        <taxon>Pyramimonadaceae</taxon>
        <taxon>Cymbomonas</taxon>
    </lineage>
</organism>
<comment type="caution">
    <text evidence="1">The sequence shown here is derived from an EMBL/GenBank/DDBJ whole genome shotgun (WGS) entry which is preliminary data.</text>
</comment>
<evidence type="ECO:0000313" key="2">
    <source>
        <dbReference type="Proteomes" id="UP001190700"/>
    </source>
</evidence>
<dbReference type="Proteomes" id="UP001190700">
    <property type="component" value="Unassembled WGS sequence"/>
</dbReference>
<protein>
    <submittedName>
        <fullName evidence="1">Uncharacterized protein</fullName>
    </submittedName>
</protein>
<keyword evidence="2" id="KW-1185">Reference proteome</keyword>
<evidence type="ECO:0000313" key="1">
    <source>
        <dbReference type="EMBL" id="KAK3277046.1"/>
    </source>
</evidence>
<name>A0AAE0GFB7_9CHLO</name>
<gene>
    <name evidence="1" type="ORF">CYMTET_14924</name>
</gene>
<dbReference type="EMBL" id="LGRX02006263">
    <property type="protein sequence ID" value="KAK3277046.1"/>
    <property type="molecule type" value="Genomic_DNA"/>
</dbReference>
<accession>A0AAE0GFB7</accession>
<proteinExistence type="predicted"/>